<dbReference type="Proteomes" id="UP000784294">
    <property type="component" value="Unassembled WGS sequence"/>
</dbReference>
<proteinExistence type="predicted"/>
<evidence type="ECO:0000313" key="2">
    <source>
        <dbReference type="Proteomes" id="UP000784294"/>
    </source>
</evidence>
<dbReference type="AlphaFoldDB" id="A0A3S5AX08"/>
<dbReference type="EMBL" id="CAAALY010115348">
    <property type="protein sequence ID" value="VEL30764.1"/>
    <property type="molecule type" value="Genomic_DNA"/>
</dbReference>
<protein>
    <submittedName>
        <fullName evidence="1">Uncharacterized protein</fullName>
    </submittedName>
</protein>
<sequence>MRELLIQAGRPDLALEDCWAFIQELYMHAQTTIHLPRPSAPSSVANMTSKQITGGNGDLTTEAGSTDLQNSSIGTECLLARLLTLDLSTTDEAGIITALRKSEVIFCTC</sequence>
<keyword evidence="2" id="KW-1185">Reference proteome</keyword>
<name>A0A3S5AX08_9PLAT</name>
<organism evidence="1 2">
    <name type="scientific">Protopolystoma xenopodis</name>
    <dbReference type="NCBI Taxonomy" id="117903"/>
    <lineage>
        <taxon>Eukaryota</taxon>
        <taxon>Metazoa</taxon>
        <taxon>Spiralia</taxon>
        <taxon>Lophotrochozoa</taxon>
        <taxon>Platyhelminthes</taxon>
        <taxon>Monogenea</taxon>
        <taxon>Polyopisthocotylea</taxon>
        <taxon>Polystomatidea</taxon>
        <taxon>Polystomatidae</taxon>
        <taxon>Protopolystoma</taxon>
    </lineage>
</organism>
<comment type="caution">
    <text evidence="1">The sequence shown here is derived from an EMBL/GenBank/DDBJ whole genome shotgun (WGS) entry which is preliminary data.</text>
</comment>
<reference evidence="1" key="1">
    <citation type="submission" date="2018-11" db="EMBL/GenBank/DDBJ databases">
        <authorList>
            <consortium name="Pathogen Informatics"/>
        </authorList>
    </citation>
    <scope>NUCLEOTIDE SEQUENCE</scope>
</reference>
<gene>
    <name evidence="1" type="ORF">PXEA_LOCUS24204</name>
</gene>
<accession>A0A3S5AX08</accession>
<evidence type="ECO:0000313" key="1">
    <source>
        <dbReference type="EMBL" id="VEL30764.1"/>
    </source>
</evidence>